<dbReference type="PANTHER" id="PTHR47821">
    <property type="entry name" value="PHOSPHOGLYCERATE MUTASE FAMILY PROTEIN"/>
    <property type="match status" value="1"/>
</dbReference>
<protein>
    <recommendedName>
        <fullName evidence="3">Phosphoglycerate mutase</fullName>
    </recommendedName>
</protein>
<dbReference type="InterPro" id="IPR013078">
    <property type="entry name" value="His_Pase_superF_clade-1"/>
</dbReference>
<organism evidence="1 2">
    <name type="scientific">Colocasia esculenta</name>
    <name type="common">Wild taro</name>
    <name type="synonym">Arum esculentum</name>
    <dbReference type="NCBI Taxonomy" id="4460"/>
    <lineage>
        <taxon>Eukaryota</taxon>
        <taxon>Viridiplantae</taxon>
        <taxon>Streptophyta</taxon>
        <taxon>Embryophyta</taxon>
        <taxon>Tracheophyta</taxon>
        <taxon>Spermatophyta</taxon>
        <taxon>Magnoliopsida</taxon>
        <taxon>Liliopsida</taxon>
        <taxon>Araceae</taxon>
        <taxon>Aroideae</taxon>
        <taxon>Colocasieae</taxon>
        <taxon>Colocasia</taxon>
    </lineage>
</organism>
<sequence>MHGWVEMGRDASGESFGLKKMTSVNLRKVIKELRERFFGTSLELHSHDKYAEIWALDEDDPFKPPAGGESVADVVSRLATALTVIETEFQGRAILLVSHGDPLQIIQTLIHAVKEQMGSCEAEGDLLSMIKGVTVPDILSRHRRFTLLTAELRRLT</sequence>
<dbReference type="AlphaFoldDB" id="A0A843UUB7"/>
<dbReference type="EMBL" id="NMUH01000874">
    <property type="protein sequence ID" value="MQL86106.1"/>
    <property type="molecule type" value="Genomic_DNA"/>
</dbReference>
<keyword evidence="2" id="KW-1185">Reference proteome</keyword>
<proteinExistence type="predicted"/>
<dbReference type="SUPFAM" id="SSF53254">
    <property type="entry name" value="Phosphoglycerate mutase-like"/>
    <property type="match status" value="1"/>
</dbReference>
<dbReference type="Gene3D" id="3.40.50.1240">
    <property type="entry name" value="Phosphoglycerate mutase-like"/>
    <property type="match status" value="1"/>
</dbReference>
<dbReference type="PANTHER" id="PTHR47821:SF2">
    <property type="entry name" value="PHOSPHOGLYCERATE MUTASE FAMILY PROTEIN"/>
    <property type="match status" value="1"/>
</dbReference>
<dbReference type="Pfam" id="PF00300">
    <property type="entry name" value="His_Phos_1"/>
    <property type="match status" value="1"/>
</dbReference>
<accession>A0A843UUB7</accession>
<evidence type="ECO:0000313" key="1">
    <source>
        <dbReference type="EMBL" id="MQL86106.1"/>
    </source>
</evidence>
<dbReference type="OrthoDB" id="354304at2759"/>
<reference evidence="1" key="1">
    <citation type="submission" date="2017-07" db="EMBL/GenBank/DDBJ databases">
        <title>Taro Niue Genome Assembly and Annotation.</title>
        <authorList>
            <person name="Atibalentja N."/>
            <person name="Keating K."/>
            <person name="Fields C.J."/>
        </authorList>
    </citation>
    <scope>NUCLEOTIDE SEQUENCE</scope>
    <source>
        <strain evidence="1">Niue_2</strain>
        <tissue evidence="1">Leaf</tissue>
    </source>
</reference>
<comment type="caution">
    <text evidence="1">The sequence shown here is derived from an EMBL/GenBank/DDBJ whole genome shotgun (WGS) entry which is preliminary data.</text>
</comment>
<dbReference type="InterPro" id="IPR029033">
    <property type="entry name" value="His_PPase_superfam"/>
</dbReference>
<gene>
    <name evidence="1" type="ORF">Taro_018650</name>
</gene>
<name>A0A843UUB7_COLES</name>
<evidence type="ECO:0000313" key="2">
    <source>
        <dbReference type="Proteomes" id="UP000652761"/>
    </source>
</evidence>
<dbReference type="Proteomes" id="UP000652761">
    <property type="component" value="Unassembled WGS sequence"/>
</dbReference>
<evidence type="ECO:0008006" key="3">
    <source>
        <dbReference type="Google" id="ProtNLM"/>
    </source>
</evidence>